<organism evidence="2 3">
    <name type="scientific">Gossypium barbadense</name>
    <name type="common">Sea Island cotton</name>
    <name type="synonym">Hibiscus barbadensis</name>
    <dbReference type="NCBI Taxonomy" id="3634"/>
    <lineage>
        <taxon>Eukaryota</taxon>
        <taxon>Viridiplantae</taxon>
        <taxon>Streptophyta</taxon>
        <taxon>Embryophyta</taxon>
        <taxon>Tracheophyta</taxon>
        <taxon>Spermatophyta</taxon>
        <taxon>Magnoliopsida</taxon>
        <taxon>eudicotyledons</taxon>
        <taxon>Gunneridae</taxon>
        <taxon>Pentapetalae</taxon>
        <taxon>rosids</taxon>
        <taxon>malvids</taxon>
        <taxon>Malvales</taxon>
        <taxon>Malvaceae</taxon>
        <taxon>Malvoideae</taxon>
        <taxon>Gossypium</taxon>
    </lineage>
</organism>
<reference evidence="2 3" key="1">
    <citation type="submission" date="2015-01" db="EMBL/GenBank/DDBJ databases">
        <title>Genome of allotetraploid Gossypium barbadense reveals genomic plasticity and fiber elongation in cotton evolution.</title>
        <authorList>
            <person name="Chen X."/>
            <person name="Liu X."/>
            <person name="Zhao B."/>
            <person name="Zheng H."/>
            <person name="Hu Y."/>
            <person name="Lu G."/>
            <person name="Yang C."/>
            <person name="Chen J."/>
            <person name="Shan C."/>
            <person name="Zhang L."/>
            <person name="Zhou Y."/>
            <person name="Wang L."/>
            <person name="Guo W."/>
            <person name="Bai Y."/>
            <person name="Ruan J."/>
            <person name="Shangguan X."/>
            <person name="Mao Y."/>
            <person name="Jiang J."/>
            <person name="Zhu Y."/>
            <person name="Lei J."/>
            <person name="Kang H."/>
            <person name="Chen S."/>
            <person name="He X."/>
            <person name="Wang R."/>
            <person name="Wang Y."/>
            <person name="Chen J."/>
            <person name="Wang L."/>
            <person name="Yu S."/>
            <person name="Wang B."/>
            <person name="Wei J."/>
            <person name="Song S."/>
            <person name="Lu X."/>
            <person name="Gao Z."/>
            <person name="Gu W."/>
            <person name="Deng X."/>
            <person name="Ma D."/>
            <person name="Wang S."/>
            <person name="Liang W."/>
            <person name="Fang L."/>
            <person name="Cai C."/>
            <person name="Zhu X."/>
            <person name="Zhou B."/>
            <person name="Zhang Y."/>
            <person name="Chen Z."/>
            <person name="Xu S."/>
            <person name="Zhu R."/>
            <person name="Wang S."/>
            <person name="Zhang T."/>
            <person name="Zhao G."/>
        </authorList>
    </citation>
    <scope>NUCLEOTIDE SEQUENCE [LARGE SCALE GENOMIC DNA]</scope>
    <source>
        <strain evidence="3">cv. Xinhai21</strain>
        <tissue evidence="2">Leaf</tissue>
    </source>
</reference>
<accession>A0A2P5Y494</accession>
<protein>
    <submittedName>
        <fullName evidence="2">Uncharacterized protein</fullName>
    </submittedName>
</protein>
<feature type="compositionally biased region" description="Acidic residues" evidence="1">
    <location>
        <begin position="103"/>
        <end position="116"/>
    </location>
</feature>
<feature type="compositionally biased region" description="Basic and acidic residues" evidence="1">
    <location>
        <begin position="86"/>
        <end position="102"/>
    </location>
</feature>
<dbReference type="EMBL" id="KZ663726">
    <property type="protein sequence ID" value="PPS10424.1"/>
    <property type="molecule type" value="Genomic_DNA"/>
</dbReference>
<proteinExistence type="predicted"/>
<dbReference type="AlphaFoldDB" id="A0A2P5Y494"/>
<name>A0A2P5Y494_GOSBA</name>
<dbReference type="Proteomes" id="UP000239757">
    <property type="component" value="Unassembled WGS sequence"/>
</dbReference>
<evidence type="ECO:0000313" key="2">
    <source>
        <dbReference type="EMBL" id="PPS10424.1"/>
    </source>
</evidence>
<evidence type="ECO:0000256" key="1">
    <source>
        <dbReference type="SAM" id="MobiDB-lite"/>
    </source>
</evidence>
<gene>
    <name evidence="2" type="ORF">GOBAR_AA10220</name>
</gene>
<evidence type="ECO:0000313" key="3">
    <source>
        <dbReference type="Proteomes" id="UP000239757"/>
    </source>
</evidence>
<sequence length="116" mass="12967">MELVNDEDVETMIALYCENRSNQNAPIQLFVKLAYMESVEDPIPLGEEHGVQDPCMAFQKSYIDSQSTVPGINIDLNVRPENNSDGDDRYDSSDPSNHKVDSDSDSDVDEVPDDIN</sequence>
<feature type="region of interest" description="Disordered" evidence="1">
    <location>
        <begin position="69"/>
        <end position="116"/>
    </location>
</feature>